<sequence>MERPAFLDQSPPPGYIAGIGRGATGFSTRGSKNNAVPKRFKTDRALRETDHTKPDDEDDKEADLLFGSIDAVRNRAPVDEELESGKNRQFKDLKRSLAQVTEDEWLNIPEASDLTRRNKRNRLEEQLNRKTYAGPDSLITKNVNLRMLTETRKEVLGKQLDMNFLNKDTPAVSTSEMGEVAGYLEQLEQVSEIGNITDAQSGDIKKMRIILQSYRKSDPKQPQGWIASARLEMKAKNTQAARKIIQEGCRICPKNEDIWLENINLHNSDFRQCKGLAAQGIQFNPTSFKLWSKAIDLESETINKQRVIRKALQTLPREEQLWKQAVEYEDSPSEIVRIVRKALEFVPQSITLWTLLIESQEYSEAKRSLSKARELVPDSFDIWIIASQVEERQGSVTCAKLEKLLTRGMDDIQRRGISFPYDVWLKRALELETKSNCRTTGNALVNVILTSALKDPSQYDPLTKYVSSMENSFTKIHCYELLLRTRPLKFSVWMAFREVCIELSALEELYGSFETLLFEAGDDYKVLREVPNLALLYAKNVWKLSQDLERAVDIIERARKIIPNTLDLWFAKLKLLSQAGQFDRVVTLFKEMMGGPQKEKFPGFDRMYYKYANFLRFQGKHEEAATLLETKCVPQHPGSYKGYLQLAQICEEINLPDKAREWYTLGREKCPSIVLFPILIAKVDELYLNKIARARSVLETAIVKQPKEELLYQALVQLETRQHNLKAAQLLIARGLRNLPASALLWVERFNLAASKKSSQKKTLFQDALKSTHNNSLIILHIGIRFIETCSTQLL</sequence>
<dbReference type="OMA" id="DGWAWYY"/>
<accession>J7RPD2</accession>
<dbReference type="InterPro" id="IPR011990">
    <property type="entry name" value="TPR-like_helical_dom_sf"/>
</dbReference>
<evidence type="ECO:0000313" key="7">
    <source>
        <dbReference type="Proteomes" id="UP000006310"/>
    </source>
</evidence>
<dbReference type="OrthoDB" id="440128at2759"/>
<dbReference type="GO" id="GO:0000398">
    <property type="term" value="P:mRNA splicing, via spliceosome"/>
    <property type="evidence" value="ECO:0007669"/>
    <property type="project" value="EnsemblFungi"/>
</dbReference>
<dbReference type="InterPro" id="IPR003107">
    <property type="entry name" value="HAT"/>
</dbReference>
<dbReference type="KEGG" id="kng:KNAG_0H01250"/>
<gene>
    <name evidence="6" type="primary">KNAG0H01250</name>
    <name evidence="6" type="ordered locus">KNAG_0H01250</name>
</gene>
<protein>
    <recommendedName>
        <fullName evidence="5">PRP1 splicing factor N-terminal domain-containing protein</fullName>
    </recommendedName>
</protein>
<evidence type="ECO:0000259" key="5">
    <source>
        <dbReference type="Pfam" id="PF06424"/>
    </source>
</evidence>
<name>J7RPD2_HUIN7</name>
<dbReference type="Proteomes" id="UP000006310">
    <property type="component" value="Chromosome 8"/>
</dbReference>
<reference evidence="6 7" key="1">
    <citation type="journal article" date="2011" name="Proc. Natl. Acad. Sci. U.S.A.">
        <title>Evolutionary erosion of yeast sex chromosomes by mating-type switching accidents.</title>
        <authorList>
            <person name="Gordon J.L."/>
            <person name="Armisen D."/>
            <person name="Proux-Wera E."/>
            <person name="Oheigeartaigh S.S."/>
            <person name="Byrne K.P."/>
            <person name="Wolfe K.H."/>
        </authorList>
    </citation>
    <scope>NUCLEOTIDE SEQUENCE [LARGE SCALE GENOMIC DNA]</scope>
    <source>
        <strain evidence="7">ATCC MYA-139 / BCRC 22969 / CBS 8797 / CCRC 22969 / KCTC 17520 / NBRC 10181 / NCYC 3082</strain>
    </source>
</reference>
<keyword evidence="7" id="KW-1185">Reference proteome</keyword>
<evidence type="ECO:0000256" key="1">
    <source>
        <dbReference type="ARBA" id="ARBA00004123"/>
    </source>
</evidence>
<feature type="compositionally biased region" description="Polar residues" evidence="4">
    <location>
        <begin position="25"/>
        <end position="34"/>
    </location>
</feature>
<evidence type="ECO:0000256" key="2">
    <source>
        <dbReference type="ARBA" id="ARBA00022737"/>
    </source>
</evidence>
<dbReference type="HOGENOM" id="CLU_007010_0_0_1"/>
<dbReference type="SUPFAM" id="SSF48452">
    <property type="entry name" value="TPR-like"/>
    <property type="match status" value="2"/>
</dbReference>
<dbReference type="Pfam" id="PF06424">
    <property type="entry name" value="PRP1_N"/>
    <property type="match status" value="1"/>
</dbReference>
<dbReference type="eggNOG" id="KOG0495">
    <property type="taxonomic scope" value="Eukaryota"/>
</dbReference>
<dbReference type="RefSeq" id="XP_022465783.1">
    <property type="nucleotide sequence ID" value="XM_022609381.1"/>
</dbReference>
<feature type="compositionally biased region" description="Basic and acidic residues" evidence="4">
    <location>
        <begin position="40"/>
        <end position="54"/>
    </location>
</feature>
<dbReference type="InterPro" id="IPR045075">
    <property type="entry name" value="Syf1-like"/>
</dbReference>
<dbReference type="AlphaFoldDB" id="J7RPD2"/>
<organism evidence="6 7">
    <name type="scientific">Huiozyma naganishii (strain ATCC MYA-139 / BCRC 22969 / CBS 8797 / KCTC 17520 / NBRC 10181 / NCYC 3082 / Yp74L-3)</name>
    <name type="common">Yeast</name>
    <name type="synonym">Kazachstania naganishii</name>
    <dbReference type="NCBI Taxonomy" id="1071383"/>
    <lineage>
        <taxon>Eukaryota</taxon>
        <taxon>Fungi</taxon>
        <taxon>Dikarya</taxon>
        <taxon>Ascomycota</taxon>
        <taxon>Saccharomycotina</taxon>
        <taxon>Saccharomycetes</taxon>
        <taxon>Saccharomycetales</taxon>
        <taxon>Saccharomycetaceae</taxon>
        <taxon>Huiozyma</taxon>
    </lineage>
</organism>
<evidence type="ECO:0000313" key="6">
    <source>
        <dbReference type="EMBL" id="CCK71538.1"/>
    </source>
</evidence>
<dbReference type="EMBL" id="HE978321">
    <property type="protein sequence ID" value="CCK71538.1"/>
    <property type="molecule type" value="Genomic_DNA"/>
</dbReference>
<keyword evidence="3" id="KW-0539">Nucleus</keyword>
<dbReference type="GO" id="GO:0046540">
    <property type="term" value="C:U4/U6 x U5 tri-snRNP complex"/>
    <property type="evidence" value="ECO:0007669"/>
    <property type="project" value="EnsemblFungi"/>
</dbReference>
<feature type="domain" description="PRP1 splicing factor N-terminal" evidence="5">
    <location>
        <begin position="11"/>
        <end position="117"/>
    </location>
</feature>
<dbReference type="PANTHER" id="PTHR11246">
    <property type="entry name" value="PRE-MRNA SPLICING FACTOR"/>
    <property type="match status" value="1"/>
</dbReference>
<dbReference type="PANTHER" id="PTHR11246:SF1">
    <property type="entry name" value="PRE-MRNA-PROCESSING FACTOR 6"/>
    <property type="match status" value="1"/>
</dbReference>
<proteinExistence type="predicted"/>
<dbReference type="Gene3D" id="1.25.40.10">
    <property type="entry name" value="Tetratricopeptide repeat domain"/>
    <property type="match status" value="3"/>
</dbReference>
<reference evidence="7" key="2">
    <citation type="submission" date="2012-08" db="EMBL/GenBank/DDBJ databases">
        <title>Genome sequence of Kazachstania naganishii.</title>
        <authorList>
            <person name="Gordon J.L."/>
            <person name="Armisen D."/>
            <person name="Proux-Wera E."/>
            <person name="OhEigeartaigh S.S."/>
            <person name="Byrne K.P."/>
            <person name="Wolfe K.H."/>
        </authorList>
    </citation>
    <scope>NUCLEOTIDE SEQUENCE [LARGE SCALE GENOMIC DNA]</scope>
    <source>
        <strain evidence="7">ATCC MYA-139 / BCRC 22969 / CBS 8797 / CCRC 22969 / KCTC 17520 / NBRC 10181 / NCYC 3082</strain>
    </source>
</reference>
<dbReference type="InterPro" id="IPR010491">
    <property type="entry name" value="PRP1_N"/>
</dbReference>
<dbReference type="GeneID" id="34527270"/>
<dbReference type="GO" id="GO:0071001">
    <property type="term" value="C:U4/U6 snRNP"/>
    <property type="evidence" value="ECO:0007669"/>
    <property type="project" value="EnsemblFungi"/>
</dbReference>
<evidence type="ECO:0000256" key="4">
    <source>
        <dbReference type="SAM" id="MobiDB-lite"/>
    </source>
</evidence>
<dbReference type="SMART" id="SM00386">
    <property type="entry name" value="HAT"/>
    <property type="match status" value="8"/>
</dbReference>
<feature type="region of interest" description="Disordered" evidence="4">
    <location>
        <begin position="1"/>
        <end position="61"/>
    </location>
</feature>
<comment type="subcellular location">
    <subcellularLocation>
        <location evidence="1">Nucleus</location>
    </subcellularLocation>
</comment>
<keyword evidence="2" id="KW-0677">Repeat</keyword>
<dbReference type="STRING" id="1071383.J7RPD2"/>
<evidence type="ECO:0000256" key="3">
    <source>
        <dbReference type="ARBA" id="ARBA00023242"/>
    </source>
</evidence>